<evidence type="ECO:0000256" key="4">
    <source>
        <dbReference type="SAM" id="SignalP"/>
    </source>
</evidence>
<evidence type="ECO:0000256" key="2">
    <source>
        <dbReference type="ARBA" id="ARBA00022448"/>
    </source>
</evidence>
<dbReference type="GO" id="GO:1901982">
    <property type="term" value="F:maltose binding"/>
    <property type="evidence" value="ECO:0007669"/>
    <property type="project" value="TreeGrafter"/>
</dbReference>
<organism evidence="5 6">
    <name type="scientific">Sediminibacillus halophilus</name>
    <dbReference type="NCBI Taxonomy" id="482461"/>
    <lineage>
        <taxon>Bacteria</taxon>
        <taxon>Bacillati</taxon>
        <taxon>Bacillota</taxon>
        <taxon>Bacilli</taxon>
        <taxon>Bacillales</taxon>
        <taxon>Bacillaceae</taxon>
        <taxon>Sediminibacillus</taxon>
    </lineage>
</organism>
<dbReference type="STRING" id="482461.SAMN05216244_2150"/>
<evidence type="ECO:0000313" key="5">
    <source>
        <dbReference type="EMBL" id="SDM27002.1"/>
    </source>
</evidence>
<dbReference type="PANTHER" id="PTHR30061:SF50">
    <property type="entry name" value="MALTOSE_MALTODEXTRIN-BINDING PERIPLASMIC PROTEIN"/>
    <property type="match status" value="1"/>
</dbReference>
<dbReference type="Pfam" id="PF01547">
    <property type="entry name" value="SBP_bac_1"/>
    <property type="match status" value="1"/>
</dbReference>
<reference evidence="6" key="1">
    <citation type="submission" date="2016-10" db="EMBL/GenBank/DDBJ databases">
        <authorList>
            <person name="Varghese N."/>
            <person name="Submissions S."/>
        </authorList>
    </citation>
    <scope>NUCLEOTIDE SEQUENCE [LARGE SCALE GENOMIC DNA]</scope>
    <source>
        <strain evidence="6">CGMCC 1.6199</strain>
    </source>
</reference>
<protein>
    <submittedName>
        <fullName evidence="5">Multiple sugar transport system substrate-binding protein</fullName>
    </submittedName>
</protein>
<dbReference type="SUPFAM" id="SSF53850">
    <property type="entry name" value="Periplasmic binding protein-like II"/>
    <property type="match status" value="1"/>
</dbReference>
<gene>
    <name evidence="5" type="ORF">SAMN05216244_2150</name>
</gene>
<dbReference type="GO" id="GO:0042956">
    <property type="term" value="P:maltodextrin transmembrane transport"/>
    <property type="evidence" value="ECO:0007669"/>
    <property type="project" value="TreeGrafter"/>
</dbReference>
<dbReference type="AlphaFoldDB" id="A0A1G9RUZ6"/>
<proteinExistence type="inferred from homology"/>
<dbReference type="PROSITE" id="PS51257">
    <property type="entry name" value="PROKAR_LIPOPROTEIN"/>
    <property type="match status" value="1"/>
</dbReference>
<dbReference type="CDD" id="cd14747">
    <property type="entry name" value="PBP2_MalE"/>
    <property type="match status" value="1"/>
</dbReference>
<dbReference type="GO" id="GO:0055052">
    <property type="term" value="C:ATP-binding cassette (ABC) transporter complex, substrate-binding subunit-containing"/>
    <property type="evidence" value="ECO:0007669"/>
    <property type="project" value="TreeGrafter"/>
</dbReference>
<evidence type="ECO:0000256" key="3">
    <source>
        <dbReference type="ARBA" id="ARBA00022729"/>
    </source>
</evidence>
<dbReference type="Gene3D" id="3.40.190.10">
    <property type="entry name" value="Periplasmic binding protein-like II"/>
    <property type="match status" value="2"/>
</dbReference>
<keyword evidence="5" id="KW-0762">Sugar transport</keyword>
<evidence type="ECO:0000313" key="6">
    <source>
        <dbReference type="Proteomes" id="UP000182347"/>
    </source>
</evidence>
<sequence>MKQKRLGFLLVVMLGAMLVLGACSSGGSSGGSADEDTITVWTMTPELEDFVKEYEDESGVKVEVQAIPWDNAHDKLLTAVASGKGPDVLQIGTTWVAEFAEAGTFLDLSDYIDEYPNFNPDNFYESAVETTKYDGQTIGIPWYVDTRVLYYRTDLLEEVGYPEGPETWDDVKDAATQLAARGDDQYGIEIPQVDQNFPFMLAWEQGWQYEEGEGAANFEKPGFKEGVELHHTFFEEGMAQLTEGKQLYQAFSDGSKPMFFSGPWEINSINEQIPELEGQWDVHVMPEAENNNSMIGGAHWTVFNNTDKVDQALDFINWMADPETQVAWYDTVTELPANMEAWEDPKLAEDEKISTFGEQLESTQAVPVIPEFETMAQELIDTLEQINRNDADIDEALEEYRNQVSSILSK</sequence>
<dbReference type="RefSeq" id="WP_074598791.1">
    <property type="nucleotide sequence ID" value="NZ_FNHF01000002.1"/>
</dbReference>
<keyword evidence="3 4" id="KW-0732">Signal</keyword>
<dbReference type="Proteomes" id="UP000182347">
    <property type="component" value="Unassembled WGS sequence"/>
</dbReference>
<keyword evidence="6" id="KW-1185">Reference proteome</keyword>
<dbReference type="InterPro" id="IPR006059">
    <property type="entry name" value="SBP"/>
</dbReference>
<dbReference type="EMBL" id="FNHF01000002">
    <property type="protein sequence ID" value="SDM27002.1"/>
    <property type="molecule type" value="Genomic_DNA"/>
</dbReference>
<comment type="similarity">
    <text evidence="1">Belongs to the bacterial solute-binding protein 1 family.</text>
</comment>
<feature type="signal peptide" evidence="4">
    <location>
        <begin position="1"/>
        <end position="21"/>
    </location>
</feature>
<name>A0A1G9RUZ6_9BACI</name>
<dbReference type="PANTHER" id="PTHR30061">
    <property type="entry name" value="MALTOSE-BINDING PERIPLASMIC PROTEIN"/>
    <property type="match status" value="1"/>
</dbReference>
<evidence type="ECO:0000256" key="1">
    <source>
        <dbReference type="ARBA" id="ARBA00008520"/>
    </source>
</evidence>
<dbReference type="GO" id="GO:0015768">
    <property type="term" value="P:maltose transport"/>
    <property type="evidence" value="ECO:0007669"/>
    <property type="project" value="TreeGrafter"/>
</dbReference>
<dbReference type="OrthoDB" id="9808332at2"/>
<feature type="chain" id="PRO_5038477899" evidence="4">
    <location>
        <begin position="22"/>
        <end position="410"/>
    </location>
</feature>
<keyword evidence="2" id="KW-0813">Transport</keyword>
<accession>A0A1G9RUZ6</accession>